<dbReference type="AlphaFoldDB" id="A0A518HVF7"/>
<accession>A0A518HVF7</accession>
<keyword evidence="1" id="KW-0472">Membrane</keyword>
<evidence type="ECO:0008006" key="4">
    <source>
        <dbReference type="Google" id="ProtNLM"/>
    </source>
</evidence>
<keyword evidence="1" id="KW-1133">Transmembrane helix</keyword>
<feature type="transmembrane region" description="Helical" evidence="1">
    <location>
        <begin position="12"/>
        <end position="29"/>
    </location>
</feature>
<dbReference type="EMBL" id="CP037423">
    <property type="protein sequence ID" value="QDV44842.1"/>
    <property type="molecule type" value="Genomic_DNA"/>
</dbReference>
<evidence type="ECO:0000313" key="2">
    <source>
        <dbReference type="EMBL" id="QDV44842.1"/>
    </source>
</evidence>
<evidence type="ECO:0000256" key="1">
    <source>
        <dbReference type="SAM" id="Phobius"/>
    </source>
</evidence>
<evidence type="ECO:0000313" key="3">
    <source>
        <dbReference type="Proteomes" id="UP000319004"/>
    </source>
</evidence>
<proteinExistence type="predicted"/>
<reference evidence="2 3" key="1">
    <citation type="submission" date="2019-03" db="EMBL/GenBank/DDBJ databases">
        <title>Deep-cultivation of Planctomycetes and their phenomic and genomic characterization uncovers novel biology.</title>
        <authorList>
            <person name="Wiegand S."/>
            <person name="Jogler M."/>
            <person name="Boedeker C."/>
            <person name="Pinto D."/>
            <person name="Vollmers J."/>
            <person name="Rivas-Marin E."/>
            <person name="Kohn T."/>
            <person name="Peeters S.H."/>
            <person name="Heuer A."/>
            <person name="Rast P."/>
            <person name="Oberbeckmann S."/>
            <person name="Bunk B."/>
            <person name="Jeske O."/>
            <person name="Meyerdierks A."/>
            <person name="Storesund J.E."/>
            <person name="Kallscheuer N."/>
            <person name="Luecker S."/>
            <person name="Lage O.M."/>
            <person name="Pohl T."/>
            <person name="Merkel B.J."/>
            <person name="Hornburger P."/>
            <person name="Mueller R.-W."/>
            <person name="Bruemmer F."/>
            <person name="Labrenz M."/>
            <person name="Spormann A.M."/>
            <person name="Op den Camp H."/>
            <person name="Overmann J."/>
            <person name="Amann R."/>
            <person name="Jetten M.S.M."/>
            <person name="Mascher T."/>
            <person name="Medema M.H."/>
            <person name="Devos D.P."/>
            <person name="Kaster A.-K."/>
            <person name="Ovreas L."/>
            <person name="Rohde M."/>
            <person name="Galperin M.Y."/>
            <person name="Jogler C."/>
        </authorList>
    </citation>
    <scope>NUCLEOTIDE SEQUENCE [LARGE SCALE GENOMIC DNA]</scope>
    <source>
        <strain evidence="2 3">Enr13</strain>
    </source>
</reference>
<keyword evidence="1" id="KW-0812">Transmembrane</keyword>
<dbReference type="RefSeq" id="WP_231743708.1">
    <property type="nucleotide sequence ID" value="NZ_CP037423.1"/>
</dbReference>
<dbReference type="Proteomes" id="UP000319004">
    <property type="component" value="Chromosome"/>
</dbReference>
<name>A0A518HVF7_9BACT</name>
<protein>
    <recommendedName>
        <fullName evidence="4">DUF1294 domain-containing protein</fullName>
    </recommendedName>
</protein>
<organism evidence="2 3">
    <name type="scientific">Stieleria neptunia</name>
    <dbReference type="NCBI Taxonomy" id="2527979"/>
    <lineage>
        <taxon>Bacteria</taxon>
        <taxon>Pseudomonadati</taxon>
        <taxon>Planctomycetota</taxon>
        <taxon>Planctomycetia</taxon>
        <taxon>Pirellulales</taxon>
        <taxon>Pirellulaceae</taxon>
        <taxon>Stieleria</taxon>
    </lineage>
</organism>
<feature type="transmembrane region" description="Helical" evidence="1">
    <location>
        <begin position="98"/>
        <end position="119"/>
    </location>
</feature>
<dbReference type="InterPro" id="IPR010718">
    <property type="entry name" value="DUF1294"/>
</dbReference>
<gene>
    <name evidence="2" type="ORF">Enr13x_47130</name>
</gene>
<sequence length="121" mass="13833">MNRGDYYKTSLPVIAAWLFLVFVGLLVVSDQLPTLVLWFYLGASLITFLVYAIDKSAARRGRWRTQENTLHLLAMIGGWPGALIAQEKLRHKTRKQSFRIVFGLTVLLNGVMLVTLWVLRQ</sequence>
<feature type="transmembrane region" description="Helical" evidence="1">
    <location>
        <begin position="35"/>
        <end position="53"/>
    </location>
</feature>
<keyword evidence="3" id="KW-1185">Reference proteome</keyword>
<dbReference type="KEGG" id="snep:Enr13x_47130"/>
<dbReference type="Pfam" id="PF06961">
    <property type="entry name" value="DUF1294"/>
    <property type="match status" value="1"/>
</dbReference>